<dbReference type="AlphaFoldDB" id="A0A450UL17"/>
<feature type="domain" description="Alcohol dehydrogenase iron-type/glycerol dehydrogenase GldA" evidence="12">
    <location>
        <begin position="31"/>
        <end position="180"/>
    </location>
</feature>
<name>A0A450UL17_9GAMM</name>
<comment type="catalytic activity">
    <reaction evidence="8">
        <text>glycerol + NAD(+) = dihydroxyacetone + NADH + H(+)</text>
        <dbReference type="Rhea" id="RHEA:13769"/>
        <dbReference type="ChEBI" id="CHEBI:15378"/>
        <dbReference type="ChEBI" id="CHEBI:16016"/>
        <dbReference type="ChEBI" id="CHEBI:17754"/>
        <dbReference type="ChEBI" id="CHEBI:57540"/>
        <dbReference type="ChEBI" id="CHEBI:57945"/>
        <dbReference type="EC" id="1.1.1.6"/>
    </reaction>
</comment>
<dbReference type="InterPro" id="IPR016205">
    <property type="entry name" value="Glycerol_DH"/>
</dbReference>
<evidence type="ECO:0000256" key="9">
    <source>
        <dbReference type="PIRSR" id="PIRSR000112-1"/>
    </source>
</evidence>
<dbReference type="Pfam" id="PF00465">
    <property type="entry name" value="Fe-ADH"/>
    <property type="match status" value="1"/>
</dbReference>
<feature type="binding site" evidence="10">
    <location>
        <position position="147"/>
    </location>
    <ligand>
        <name>glycerol</name>
        <dbReference type="ChEBI" id="CHEBI:17754"/>
    </ligand>
</feature>
<dbReference type="Gene3D" id="3.40.50.1970">
    <property type="match status" value="1"/>
</dbReference>
<comment type="similarity">
    <text evidence="1">Belongs to the iron-containing alcohol dehydrogenase family.</text>
</comment>
<feature type="binding site" evidence="11">
    <location>
        <begin position="120"/>
        <end position="124"/>
    </location>
    <ligand>
        <name>NAD(+)</name>
        <dbReference type="ChEBI" id="CHEBI:57540"/>
    </ligand>
</feature>
<dbReference type="PIRSF" id="PIRSF000112">
    <property type="entry name" value="Glycerol_dehydrogenase"/>
    <property type="match status" value="1"/>
</dbReference>
<evidence type="ECO:0000313" key="13">
    <source>
        <dbReference type="EMBL" id="VFJ92214.1"/>
    </source>
</evidence>
<comment type="pathway">
    <text evidence="5">Polyol metabolism; glycerol fermentation; glycerone phosphate from glycerol (oxidative route): step 1/2.</text>
</comment>
<evidence type="ECO:0000256" key="10">
    <source>
        <dbReference type="PIRSR" id="PIRSR000112-2"/>
    </source>
</evidence>
<dbReference type="PROSITE" id="PS00913">
    <property type="entry name" value="ADH_IRON_1"/>
    <property type="match status" value="1"/>
</dbReference>
<dbReference type="EMBL" id="CAADFI010000039">
    <property type="protein sequence ID" value="VFJ93170.1"/>
    <property type="molecule type" value="Genomic_DNA"/>
</dbReference>
<evidence type="ECO:0000256" key="3">
    <source>
        <dbReference type="ARBA" id="ARBA00023002"/>
    </source>
</evidence>
<evidence type="ECO:0000256" key="4">
    <source>
        <dbReference type="ARBA" id="ARBA00023027"/>
    </source>
</evidence>
<evidence type="ECO:0000256" key="11">
    <source>
        <dbReference type="PIRSR" id="PIRSR000112-3"/>
    </source>
</evidence>
<dbReference type="CDD" id="cd08170">
    <property type="entry name" value="GlyDH"/>
    <property type="match status" value="1"/>
</dbReference>
<keyword evidence="2 9" id="KW-0479">Metal-binding</keyword>
<reference evidence="14" key="1">
    <citation type="submission" date="2019-02" db="EMBL/GenBank/DDBJ databases">
        <authorList>
            <person name="Gruber-Vodicka R. H."/>
            <person name="Seah K. B. B."/>
        </authorList>
    </citation>
    <scope>NUCLEOTIDE SEQUENCE</scope>
    <source>
        <strain evidence="15">BECK_SA2B12</strain>
        <strain evidence="13">BECK_SA2B15</strain>
        <strain evidence="14">BECK_SA2B20</strain>
    </source>
</reference>
<feature type="binding site" evidence="11">
    <location>
        <position position="157"/>
    </location>
    <ligand>
        <name>NAD(+)</name>
        <dbReference type="ChEBI" id="CHEBI:57540"/>
    </ligand>
</feature>
<dbReference type="NCBIfam" id="NF006941">
    <property type="entry name" value="PRK09423.1"/>
    <property type="match status" value="1"/>
</dbReference>
<keyword evidence="3 14" id="KW-0560">Oxidoreductase</keyword>
<feature type="binding site" evidence="9">
    <location>
        <position position="299"/>
    </location>
    <ligand>
        <name>glycerol</name>
        <dbReference type="ChEBI" id="CHEBI:17754"/>
    </ligand>
</feature>
<evidence type="ECO:0000256" key="5">
    <source>
        <dbReference type="ARBA" id="ARBA00037918"/>
    </source>
</evidence>
<dbReference type="Gene3D" id="1.20.1090.10">
    <property type="entry name" value="Dehydroquinate synthase-like - alpha domain"/>
    <property type="match status" value="1"/>
</dbReference>
<evidence type="ECO:0000256" key="1">
    <source>
        <dbReference type="ARBA" id="ARBA00007358"/>
    </source>
</evidence>
<dbReference type="GO" id="GO:0046872">
    <property type="term" value="F:metal ion binding"/>
    <property type="evidence" value="ECO:0007669"/>
    <property type="project" value="UniProtKB-KW"/>
</dbReference>
<dbReference type="PANTHER" id="PTHR43616">
    <property type="entry name" value="GLYCEROL DEHYDROGENASE"/>
    <property type="match status" value="1"/>
</dbReference>
<feature type="binding site" evidence="9">
    <location>
        <position position="281"/>
    </location>
    <ligand>
        <name>glycerol</name>
        <dbReference type="ChEBI" id="CHEBI:17754"/>
    </ligand>
</feature>
<sequence length="405" mass="43277">MSSITVPYMPQPVFSVEEGASPSIPRVLISPYRYIQGDGVLDHLGRYLSIIPSKRTAVLISEGGRQRNGAGLLKSLSTARIEGVMVTFQGECSYEEIDRVVDLLQVEASPVDCLVAVGGGKCVDAGKSIAYRLGIPVVICPSLASNDAPCSALSVIYTEDGAFKAFEFFPMSPALVVVDTRIIAKAPVRYLVAGMGDAMATWYEARTCLQSHRGRSVIGARPTLAAGALAELCANTLFKHGIAAVEAVKNTQVDDALEGVVEANTLLSGVGFESGGITVAHSITQGLTMVHAVHQRYLHGEMVAIGLLAQLVLEEKIGEARQVAEFFAKVGLPIHLGQIGLSLDHKRQLDDVVEAAMTMMLAFVKNEPFDVDAEMLLDAVLQSHELGLQIAQSVGDEAYRAMHET</sequence>
<feature type="binding site" evidence="11">
    <location>
        <position position="153"/>
    </location>
    <ligand>
        <name>NAD(+)</name>
        <dbReference type="ChEBI" id="CHEBI:57540"/>
    </ligand>
</feature>
<evidence type="ECO:0000256" key="8">
    <source>
        <dbReference type="ARBA" id="ARBA00049006"/>
    </source>
</evidence>
<proteinExistence type="inferred from homology"/>
<gene>
    <name evidence="13" type="ORF">BECKH772A_GA0070896_1004018</name>
    <name evidence="14" type="ORF">BECKH772B_GA0070898_1003918</name>
    <name evidence="15" type="ORF">BECKH772C_GA0070978_1003818</name>
</gene>
<dbReference type="EC" id="1.1.1.6" evidence="6"/>
<feature type="binding site" evidence="11">
    <location>
        <position position="151"/>
    </location>
    <ligand>
        <name>NAD(+)</name>
        <dbReference type="ChEBI" id="CHEBI:57540"/>
    </ligand>
</feature>
<evidence type="ECO:0000313" key="14">
    <source>
        <dbReference type="EMBL" id="VFJ93170.1"/>
    </source>
</evidence>
<comment type="cofactor">
    <cofactor evidence="9">
        <name>Zn(2+)</name>
        <dbReference type="ChEBI" id="CHEBI:29105"/>
    </cofactor>
    <text evidence="9">Binds 1 zinc ion per subunit.</text>
</comment>
<organism evidence="14">
    <name type="scientific">Candidatus Kentrum eta</name>
    <dbReference type="NCBI Taxonomy" id="2126337"/>
    <lineage>
        <taxon>Bacteria</taxon>
        <taxon>Pseudomonadati</taxon>
        <taxon>Pseudomonadota</taxon>
        <taxon>Gammaproteobacteria</taxon>
        <taxon>Candidatus Kentrum</taxon>
    </lineage>
</organism>
<dbReference type="InterPro" id="IPR018211">
    <property type="entry name" value="ADH_Fe_CS"/>
</dbReference>
<keyword evidence="9" id="KW-0862">Zinc</keyword>
<feature type="binding site" evidence="9">
    <location>
        <position position="197"/>
    </location>
    <ligand>
        <name>glycerol</name>
        <dbReference type="ChEBI" id="CHEBI:17754"/>
    </ligand>
</feature>
<evidence type="ECO:0000259" key="12">
    <source>
        <dbReference type="Pfam" id="PF00465"/>
    </source>
</evidence>
<dbReference type="PANTHER" id="PTHR43616:SF5">
    <property type="entry name" value="GLYCEROL DEHYDROGENASE 1"/>
    <property type="match status" value="1"/>
</dbReference>
<protein>
    <recommendedName>
        <fullName evidence="7">Glycerol dehydrogenase</fullName>
        <ecNumber evidence="6">1.1.1.6</ecNumber>
    </recommendedName>
</protein>
<evidence type="ECO:0000313" key="15">
    <source>
        <dbReference type="EMBL" id="VFK00010.1"/>
    </source>
</evidence>
<keyword evidence="4 11" id="KW-0520">NAD</keyword>
<dbReference type="EMBL" id="CAADFG010000040">
    <property type="protein sequence ID" value="VFJ92214.1"/>
    <property type="molecule type" value="Genomic_DNA"/>
</dbReference>
<dbReference type="SUPFAM" id="SSF56796">
    <property type="entry name" value="Dehydroquinate synthase-like"/>
    <property type="match status" value="1"/>
</dbReference>
<dbReference type="EMBL" id="CAADFJ010000038">
    <property type="protein sequence ID" value="VFK00010.1"/>
    <property type="molecule type" value="Genomic_DNA"/>
</dbReference>
<dbReference type="GO" id="GO:0008888">
    <property type="term" value="F:glycerol dehydrogenase (NAD+) activity"/>
    <property type="evidence" value="ECO:0007669"/>
    <property type="project" value="UniProtKB-EC"/>
</dbReference>
<accession>A0A450UL17</accession>
<evidence type="ECO:0000256" key="6">
    <source>
        <dbReference type="ARBA" id="ARBA00039147"/>
    </source>
</evidence>
<evidence type="ECO:0000256" key="2">
    <source>
        <dbReference type="ARBA" id="ARBA00022723"/>
    </source>
</evidence>
<dbReference type="InterPro" id="IPR001670">
    <property type="entry name" value="ADH_Fe/GldA"/>
</dbReference>
<evidence type="ECO:0000256" key="7">
    <source>
        <dbReference type="ARBA" id="ARBA00040132"/>
    </source>
</evidence>